<reference evidence="2" key="1">
    <citation type="journal article" date="2019" name="Int. J. Syst. Evol. Microbiol.">
        <title>The Global Catalogue of Microorganisms (GCM) 10K type strain sequencing project: providing services to taxonomists for standard genome sequencing and annotation.</title>
        <authorList>
            <consortium name="The Broad Institute Genomics Platform"/>
            <consortium name="The Broad Institute Genome Sequencing Center for Infectious Disease"/>
            <person name="Wu L."/>
            <person name="Ma J."/>
        </authorList>
    </citation>
    <scope>NUCLEOTIDE SEQUENCE [LARGE SCALE GENOMIC DNA]</scope>
    <source>
        <strain evidence="2">KCTC 33575</strain>
    </source>
</reference>
<dbReference type="EMBL" id="JBHUOQ010000003">
    <property type="protein sequence ID" value="MFD2830586.1"/>
    <property type="molecule type" value="Genomic_DNA"/>
</dbReference>
<dbReference type="SUPFAM" id="SSF51735">
    <property type="entry name" value="NAD(P)-binding Rossmann-fold domains"/>
    <property type="match status" value="1"/>
</dbReference>
<name>A0ABW5WUW3_9STAP</name>
<proteinExistence type="predicted"/>
<dbReference type="Pfam" id="PF02423">
    <property type="entry name" value="OCD_Mu_crystall"/>
    <property type="match status" value="1"/>
</dbReference>
<dbReference type="PANTHER" id="PTHR13812">
    <property type="entry name" value="KETIMINE REDUCTASE MU-CRYSTALLIN"/>
    <property type="match status" value="1"/>
</dbReference>
<dbReference type="Gene3D" id="3.30.1780.10">
    <property type="entry name" value="ornithine cyclodeaminase, domain 1"/>
    <property type="match status" value="1"/>
</dbReference>
<dbReference type="InterPro" id="IPR023401">
    <property type="entry name" value="ODC_N"/>
</dbReference>
<sequence length="310" mass="34288">MITLTDKEIEERYKIHHAIKDIKSILNDYRNDQIVESIRTVLPAGDDSSMLYMPCISLSQKVSIIKTVSIFPNNKDLPTTQGSILLTDLSDGKHKVTMEASYLTRLRTGAMTAIATDKLARQDSKTLGVIGTGNMAFEQVLGVIEVRDIKEIILFNRTAEKAEKFKKDLEEFGIEIEITVAASVDQLTTGSDIINCATQSVSPVFNGEHLTAGTHINGVGSFKPSMKEMDHTTIKSADQIYVDDLSSIKEEAGELIDAVENDVIQWSDIKGQLSDFYDGEFLRESDKEITLYKCVGAGYFDLAVANGVYK</sequence>
<dbReference type="Proteomes" id="UP001597519">
    <property type="component" value="Unassembled WGS sequence"/>
</dbReference>
<dbReference type="PANTHER" id="PTHR13812:SF19">
    <property type="entry name" value="KETIMINE REDUCTASE MU-CRYSTALLIN"/>
    <property type="match status" value="1"/>
</dbReference>
<dbReference type="RefSeq" id="WP_377773760.1">
    <property type="nucleotide sequence ID" value="NZ_JBHUOQ010000003.1"/>
</dbReference>
<evidence type="ECO:0000313" key="2">
    <source>
        <dbReference type="Proteomes" id="UP001597519"/>
    </source>
</evidence>
<comment type="caution">
    <text evidence="1">The sequence shown here is derived from an EMBL/GenBank/DDBJ whole genome shotgun (WGS) entry which is preliminary data.</text>
</comment>
<dbReference type="InterPro" id="IPR003462">
    <property type="entry name" value="ODC_Mu_crystall"/>
</dbReference>
<dbReference type="Gene3D" id="3.40.50.720">
    <property type="entry name" value="NAD(P)-binding Rossmann-like Domain"/>
    <property type="match status" value="1"/>
</dbReference>
<gene>
    <name evidence="1" type="ORF">ACFSX4_08940</name>
</gene>
<keyword evidence="2" id="KW-1185">Reference proteome</keyword>
<dbReference type="PIRSF" id="PIRSF001439">
    <property type="entry name" value="CryM"/>
    <property type="match status" value="1"/>
</dbReference>
<organism evidence="1 2">
    <name type="scientific">Corticicoccus populi</name>
    <dbReference type="NCBI Taxonomy" id="1812821"/>
    <lineage>
        <taxon>Bacteria</taxon>
        <taxon>Bacillati</taxon>
        <taxon>Bacillota</taxon>
        <taxon>Bacilli</taxon>
        <taxon>Bacillales</taxon>
        <taxon>Staphylococcaceae</taxon>
        <taxon>Corticicoccus</taxon>
    </lineage>
</organism>
<dbReference type="InterPro" id="IPR036291">
    <property type="entry name" value="NAD(P)-bd_dom_sf"/>
</dbReference>
<protein>
    <submittedName>
        <fullName evidence="1">Ornithine cyclodeaminase family protein</fullName>
    </submittedName>
</protein>
<accession>A0ABW5WUW3</accession>
<evidence type="ECO:0000313" key="1">
    <source>
        <dbReference type="EMBL" id="MFD2830586.1"/>
    </source>
</evidence>